<dbReference type="EnsemblMetazoa" id="CJA37971.1">
    <property type="protein sequence ID" value="CJA37971.1"/>
    <property type="gene ID" value="WBGene00213818"/>
</dbReference>
<accession>A0A8R1IK26</accession>
<feature type="region of interest" description="Disordered" evidence="1">
    <location>
        <begin position="60"/>
        <end position="82"/>
    </location>
</feature>
<evidence type="ECO:0000256" key="1">
    <source>
        <dbReference type="SAM" id="MobiDB-lite"/>
    </source>
</evidence>
<reference evidence="3" key="1">
    <citation type="submission" date="2010-08" db="EMBL/GenBank/DDBJ databases">
        <authorList>
            <consortium name="Caenorhabditis japonica Sequencing Consortium"/>
            <person name="Wilson R.K."/>
        </authorList>
    </citation>
    <scope>NUCLEOTIDE SEQUENCE [LARGE SCALE GENOMIC DNA]</scope>
    <source>
        <strain evidence="3">DF5081</strain>
    </source>
</reference>
<name>A0A8R1IK26_CAEJA</name>
<dbReference type="Proteomes" id="UP000005237">
    <property type="component" value="Unassembled WGS sequence"/>
</dbReference>
<reference evidence="2" key="2">
    <citation type="submission" date="2022-06" db="UniProtKB">
        <authorList>
            <consortium name="EnsemblMetazoa"/>
        </authorList>
    </citation>
    <scope>IDENTIFICATION</scope>
    <source>
        <strain evidence="2">DF5081</strain>
    </source>
</reference>
<dbReference type="AlphaFoldDB" id="A0A8R1IK26"/>
<sequence length="82" mass="9035">MSSISRYTFAKHGLGDNRASCGTESLYETADEKQLNRFRIKAHQASDPIYDETAQHCRSATNQVGQPAPAEDAQGKSYKIDA</sequence>
<keyword evidence="3" id="KW-1185">Reference proteome</keyword>
<protein>
    <submittedName>
        <fullName evidence="2">Uncharacterized protein</fullName>
    </submittedName>
</protein>
<organism evidence="2 3">
    <name type="scientific">Caenorhabditis japonica</name>
    <dbReference type="NCBI Taxonomy" id="281687"/>
    <lineage>
        <taxon>Eukaryota</taxon>
        <taxon>Metazoa</taxon>
        <taxon>Ecdysozoa</taxon>
        <taxon>Nematoda</taxon>
        <taxon>Chromadorea</taxon>
        <taxon>Rhabditida</taxon>
        <taxon>Rhabditina</taxon>
        <taxon>Rhabditomorpha</taxon>
        <taxon>Rhabditoidea</taxon>
        <taxon>Rhabditidae</taxon>
        <taxon>Peloderinae</taxon>
        <taxon>Caenorhabditis</taxon>
    </lineage>
</organism>
<proteinExistence type="predicted"/>
<evidence type="ECO:0000313" key="3">
    <source>
        <dbReference type="Proteomes" id="UP000005237"/>
    </source>
</evidence>
<evidence type="ECO:0000313" key="2">
    <source>
        <dbReference type="EnsemblMetazoa" id="CJA37971.1"/>
    </source>
</evidence>